<dbReference type="EMBL" id="MU006250">
    <property type="protein sequence ID" value="KAF2818603.1"/>
    <property type="molecule type" value="Genomic_DNA"/>
</dbReference>
<proteinExistence type="predicted"/>
<dbReference type="Proteomes" id="UP000799424">
    <property type="component" value="Unassembled WGS sequence"/>
</dbReference>
<dbReference type="OrthoDB" id="3938460at2759"/>
<sequence length="88" mass="10621">VTRFKHRYEDTLISKWGRAIDSTRHKANSYFKYKLYFELMHGKMDKHEIQPHNSYNMDKKGFMIGVIGNLKRVFTRAQWERKQVTVAL</sequence>
<name>A0A6A6ZD40_9PLEO</name>
<reference evidence="1" key="1">
    <citation type="journal article" date="2020" name="Stud. Mycol.">
        <title>101 Dothideomycetes genomes: a test case for predicting lifestyles and emergence of pathogens.</title>
        <authorList>
            <person name="Haridas S."/>
            <person name="Albert R."/>
            <person name="Binder M."/>
            <person name="Bloem J."/>
            <person name="Labutti K."/>
            <person name="Salamov A."/>
            <person name="Andreopoulos B."/>
            <person name="Baker S."/>
            <person name="Barry K."/>
            <person name="Bills G."/>
            <person name="Bluhm B."/>
            <person name="Cannon C."/>
            <person name="Castanera R."/>
            <person name="Culley D."/>
            <person name="Daum C."/>
            <person name="Ezra D."/>
            <person name="Gonzalez J."/>
            <person name="Henrissat B."/>
            <person name="Kuo A."/>
            <person name="Liang C."/>
            <person name="Lipzen A."/>
            <person name="Lutzoni F."/>
            <person name="Magnuson J."/>
            <person name="Mondo S."/>
            <person name="Nolan M."/>
            <person name="Ohm R."/>
            <person name="Pangilinan J."/>
            <person name="Park H.-J."/>
            <person name="Ramirez L."/>
            <person name="Alfaro M."/>
            <person name="Sun H."/>
            <person name="Tritt A."/>
            <person name="Yoshinaga Y."/>
            <person name="Zwiers L.-H."/>
            <person name="Turgeon B."/>
            <person name="Goodwin S."/>
            <person name="Spatafora J."/>
            <person name="Crous P."/>
            <person name="Grigoriev I."/>
        </authorList>
    </citation>
    <scope>NUCLEOTIDE SEQUENCE</scope>
    <source>
        <strain evidence="1">CBS 113818</strain>
    </source>
</reference>
<evidence type="ECO:0000313" key="2">
    <source>
        <dbReference type="Proteomes" id="UP000799424"/>
    </source>
</evidence>
<evidence type="ECO:0000313" key="1">
    <source>
        <dbReference type="EMBL" id="KAF2818603.1"/>
    </source>
</evidence>
<feature type="non-terminal residue" evidence="1">
    <location>
        <position position="1"/>
    </location>
</feature>
<gene>
    <name evidence="1" type="ORF">CC86DRAFT_308782</name>
</gene>
<organism evidence="1 2">
    <name type="scientific">Ophiobolus disseminans</name>
    <dbReference type="NCBI Taxonomy" id="1469910"/>
    <lineage>
        <taxon>Eukaryota</taxon>
        <taxon>Fungi</taxon>
        <taxon>Dikarya</taxon>
        <taxon>Ascomycota</taxon>
        <taxon>Pezizomycotina</taxon>
        <taxon>Dothideomycetes</taxon>
        <taxon>Pleosporomycetidae</taxon>
        <taxon>Pleosporales</taxon>
        <taxon>Pleosporineae</taxon>
        <taxon>Phaeosphaeriaceae</taxon>
        <taxon>Ophiobolus</taxon>
    </lineage>
</organism>
<dbReference type="AlphaFoldDB" id="A0A6A6ZD40"/>
<keyword evidence="2" id="KW-1185">Reference proteome</keyword>
<protein>
    <submittedName>
        <fullName evidence="1">Uncharacterized protein</fullName>
    </submittedName>
</protein>
<accession>A0A6A6ZD40</accession>